<dbReference type="InterPro" id="IPR036388">
    <property type="entry name" value="WH-like_DNA-bd_sf"/>
</dbReference>
<evidence type="ECO:0000256" key="2">
    <source>
        <dbReference type="ARBA" id="ARBA00023015"/>
    </source>
</evidence>
<evidence type="ECO:0000256" key="3">
    <source>
        <dbReference type="ARBA" id="ARBA00023125"/>
    </source>
</evidence>
<dbReference type="Proteomes" id="UP001575622">
    <property type="component" value="Unassembled WGS sequence"/>
</dbReference>
<dbReference type="InterPro" id="IPR036390">
    <property type="entry name" value="WH_DNA-bd_sf"/>
</dbReference>
<comment type="similarity">
    <text evidence="1">Belongs to the LysR transcriptional regulatory family.</text>
</comment>
<keyword evidence="3" id="KW-0238">DNA-binding</keyword>
<dbReference type="SUPFAM" id="SSF53850">
    <property type="entry name" value="Periplasmic binding protein-like II"/>
    <property type="match status" value="1"/>
</dbReference>
<dbReference type="Gene3D" id="1.10.10.10">
    <property type="entry name" value="Winged helix-like DNA-binding domain superfamily/Winged helix DNA-binding domain"/>
    <property type="match status" value="1"/>
</dbReference>
<dbReference type="InterPro" id="IPR005119">
    <property type="entry name" value="LysR_subst-bd"/>
</dbReference>
<keyword evidence="4" id="KW-0804">Transcription</keyword>
<gene>
    <name evidence="6" type="ORF">ACEU3E_10775</name>
</gene>
<dbReference type="Pfam" id="PF00126">
    <property type="entry name" value="HTH_1"/>
    <property type="match status" value="1"/>
</dbReference>
<dbReference type="PROSITE" id="PS50931">
    <property type="entry name" value="HTH_LYSR"/>
    <property type="match status" value="1"/>
</dbReference>
<evidence type="ECO:0000313" key="7">
    <source>
        <dbReference type="Proteomes" id="UP001575622"/>
    </source>
</evidence>
<accession>A0ABV4UXX1</accession>
<dbReference type="SUPFAM" id="SSF46785">
    <property type="entry name" value="Winged helix' DNA-binding domain"/>
    <property type="match status" value="1"/>
</dbReference>
<dbReference type="RefSeq" id="WP_373950815.1">
    <property type="nucleotide sequence ID" value="NZ_JBHDLN010000004.1"/>
</dbReference>
<feature type="domain" description="HTH lysR-type" evidence="5">
    <location>
        <begin position="19"/>
        <end position="76"/>
    </location>
</feature>
<evidence type="ECO:0000256" key="1">
    <source>
        <dbReference type="ARBA" id="ARBA00009437"/>
    </source>
</evidence>
<name>A0ABV4UXX1_9BACL</name>
<dbReference type="InterPro" id="IPR000847">
    <property type="entry name" value="LysR_HTH_N"/>
</dbReference>
<dbReference type="CDD" id="cd05466">
    <property type="entry name" value="PBP2_LTTR_substrate"/>
    <property type="match status" value="1"/>
</dbReference>
<reference evidence="6 7" key="1">
    <citation type="submission" date="2024-09" db="EMBL/GenBank/DDBJ databases">
        <authorList>
            <person name="Makale K.P.P."/>
            <person name="Makhzoum A."/>
            <person name="Rantong G."/>
            <person name="Rahube T.O."/>
        </authorList>
    </citation>
    <scope>NUCLEOTIDE SEQUENCE [LARGE SCALE GENOMIC DNA]</scope>
    <source>
        <strain evidence="6 7">KM_D13</strain>
    </source>
</reference>
<evidence type="ECO:0000256" key="4">
    <source>
        <dbReference type="ARBA" id="ARBA00023163"/>
    </source>
</evidence>
<organism evidence="6 7">
    <name type="scientific">Paenibacillus oleatilyticus</name>
    <dbReference type="NCBI Taxonomy" id="2594886"/>
    <lineage>
        <taxon>Bacteria</taxon>
        <taxon>Bacillati</taxon>
        <taxon>Bacillota</taxon>
        <taxon>Bacilli</taxon>
        <taxon>Bacillales</taxon>
        <taxon>Paenibacillaceae</taxon>
        <taxon>Paenibacillus</taxon>
    </lineage>
</organism>
<sequence length="304" mass="34828">MFIFRISDNNTHLWRRIKIDIRQFQSFKAVAELNSFTKAAHALQYSQATITSHIQQIEHEIGVPLFDRLGKQIKLTMVGEELYHYVVELLTAYSKIKQISSDDSTVKGQLRIGASATLTAYKLGPVLSKYKKNYPEVTISLINDHCSALRQRLHSGELDVAITLEPQVCDPQLITEIYSEEPLVFVGESNHSIKTIEESNGECIIFSEKNCALRRFFEEYLIQKGIDTCNYLEFNSMETMKECVVSGLGISLMPSISVEALLRDKKMKVIESACENLMFYAQIIYHKNKWLSKAHRKFIEMVKS</sequence>
<proteinExistence type="inferred from homology"/>
<protein>
    <submittedName>
        <fullName evidence="6">LysR family transcriptional regulator</fullName>
    </submittedName>
</protein>
<evidence type="ECO:0000259" key="5">
    <source>
        <dbReference type="PROSITE" id="PS50931"/>
    </source>
</evidence>
<dbReference type="EMBL" id="JBHDLN010000004">
    <property type="protein sequence ID" value="MFB0842658.1"/>
    <property type="molecule type" value="Genomic_DNA"/>
</dbReference>
<dbReference type="Pfam" id="PF03466">
    <property type="entry name" value="LysR_substrate"/>
    <property type="match status" value="1"/>
</dbReference>
<keyword evidence="7" id="KW-1185">Reference proteome</keyword>
<keyword evidence="2" id="KW-0805">Transcription regulation</keyword>
<dbReference type="Gene3D" id="3.40.190.290">
    <property type="match status" value="1"/>
</dbReference>
<dbReference type="PRINTS" id="PR00039">
    <property type="entry name" value="HTHLYSR"/>
</dbReference>
<comment type="caution">
    <text evidence="6">The sequence shown here is derived from an EMBL/GenBank/DDBJ whole genome shotgun (WGS) entry which is preliminary data.</text>
</comment>
<dbReference type="PANTHER" id="PTHR30126">
    <property type="entry name" value="HTH-TYPE TRANSCRIPTIONAL REGULATOR"/>
    <property type="match status" value="1"/>
</dbReference>
<dbReference type="PANTHER" id="PTHR30126:SF100">
    <property type="entry name" value="LYSR-FAMILY TRANSCRIPTIONAL REGULATOR"/>
    <property type="match status" value="1"/>
</dbReference>
<evidence type="ECO:0000313" key="6">
    <source>
        <dbReference type="EMBL" id="MFB0842658.1"/>
    </source>
</evidence>